<gene>
    <name evidence="7" type="ORF">FDK13_00270</name>
</gene>
<evidence type="ECO:0000256" key="1">
    <source>
        <dbReference type="ARBA" id="ARBA00022475"/>
    </source>
</evidence>
<feature type="domain" description="VWFA" evidence="6">
    <location>
        <begin position="104"/>
        <end position="292"/>
    </location>
</feature>
<evidence type="ECO:0000313" key="7">
    <source>
        <dbReference type="EMBL" id="TKT93682.1"/>
    </source>
</evidence>
<name>A0A4U6D896_9BACT</name>
<keyword evidence="8" id="KW-1185">Reference proteome</keyword>
<dbReference type="PANTHER" id="PTHR22550:SF5">
    <property type="entry name" value="LEUCINE ZIPPER PROTEIN 4"/>
    <property type="match status" value="1"/>
</dbReference>
<dbReference type="PROSITE" id="PS50234">
    <property type="entry name" value="VWFA"/>
    <property type="match status" value="1"/>
</dbReference>
<organism evidence="7 8">
    <name type="scientific">Dyadobacter frigoris</name>
    <dbReference type="NCBI Taxonomy" id="2576211"/>
    <lineage>
        <taxon>Bacteria</taxon>
        <taxon>Pseudomonadati</taxon>
        <taxon>Bacteroidota</taxon>
        <taxon>Cytophagia</taxon>
        <taxon>Cytophagales</taxon>
        <taxon>Spirosomataceae</taxon>
        <taxon>Dyadobacter</taxon>
    </lineage>
</organism>
<dbReference type="PANTHER" id="PTHR22550">
    <property type="entry name" value="SPORE GERMINATION PROTEIN"/>
    <property type="match status" value="1"/>
</dbReference>
<evidence type="ECO:0000259" key="6">
    <source>
        <dbReference type="PROSITE" id="PS50234"/>
    </source>
</evidence>
<evidence type="ECO:0000256" key="2">
    <source>
        <dbReference type="ARBA" id="ARBA00022692"/>
    </source>
</evidence>
<dbReference type="EMBL" id="SZVO01000001">
    <property type="protein sequence ID" value="TKT93682.1"/>
    <property type="molecule type" value="Genomic_DNA"/>
</dbReference>
<dbReference type="AlphaFoldDB" id="A0A4U6D896"/>
<sequence length="340" mass="38308">MGEWFSLKWFTLDMLRSYEWVYPYFLYALPAIPFLFWLRSAFHRKHRQRLVITYNKERSRMDWLTLLRFFQPVCIALALALILVALARPQIVSERTDQFSEGIDIMLLIDISDSMLEKDLSPNRLEAAKKVARQFIQGRLQDRIGLIIFAGEAVSLCPLTTDYELLYGFLDEIEPTMIPTAGTAIGSALAVAVNRMRETSGESKVAILISDGDNTSGNLGPTTAAQLAKAFGVRVYSISVGKTRKLIKASDSLNVSNAVVDESELQKIADLGNGKYFRATDNTALGSVFKQINQIEKVKSRNVVSRDVSDYYRVYLYWAVTLLLIALSTKSTFMANILED</sequence>
<comment type="caution">
    <text evidence="7">The sequence shown here is derived from an EMBL/GenBank/DDBJ whole genome shotgun (WGS) entry which is preliminary data.</text>
</comment>
<evidence type="ECO:0000256" key="3">
    <source>
        <dbReference type="ARBA" id="ARBA00022989"/>
    </source>
</evidence>
<dbReference type="SMART" id="SM00327">
    <property type="entry name" value="VWA"/>
    <property type="match status" value="1"/>
</dbReference>
<dbReference type="OrthoDB" id="6206554at2"/>
<dbReference type="InterPro" id="IPR050768">
    <property type="entry name" value="UPF0353/GerABKA_families"/>
</dbReference>
<accession>A0A4U6D896</accession>
<protein>
    <submittedName>
        <fullName evidence="7">VWA domain-containing protein</fullName>
    </submittedName>
</protein>
<dbReference type="RefSeq" id="WP_137337976.1">
    <property type="nucleotide sequence ID" value="NZ_BSQH01000001.1"/>
</dbReference>
<feature type="transmembrane region" description="Helical" evidence="5">
    <location>
        <begin position="63"/>
        <end position="87"/>
    </location>
</feature>
<evidence type="ECO:0000256" key="5">
    <source>
        <dbReference type="SAM" id="Phobius"/>
    </source>
</evidence>
<feature type="transmembrane region" description="Helical" evidence="5">
    <location>
        <begin position="20"/>
        <end position="42"/>
    </location>
</feature>
<keyword evidence="2 5" id="KW-0812">Transmembrane</keyword>
<dbReference type="Pfam" id="PF00092">
    <property type="entry name" value="VWA"/>
    <property type="match status" value="1"/>
</dbReference>
<dbReference type="SUPFAM" id="SSF53300">
    <property type="entry name" value="vWA-like"/>
    <property type="match status" value="1"/>
</dbReference>
<keyword evidence="3 5" id="KW-1133">Transmembrane helix</keyword>
<proteinExistence type="predicted"/>
<evidence type="ECO:0000313" key="8">
    <source>
        <dbReference type="Proteomes" id="UP000304900"/>
    </source>
</evidence>
<keyword evidence="1" id="KW-1003">Cell membrane</keyword>
<dbReference type="InterPro" id="IPR036465">
    <property type="entry name" value="vWFA_dom_sf"/>
</dbReference>
<dbReference type="Gene3D" id="3.40.50.410">
    <property type="entry name" value="von Willebrand factor, type A domain"/>
    <property type="match status" value="1"/>
</dbReference>
<evidence type="ECO:0000256" key="4">
    <source>
        <dbReference type="ARBA" id="ARBA00023136"/>
    </source>
</evidence>
<reference evidence="7 8" key="1">
    <citation type="submission" date="2019-05" db="EMBL/GenBank/DDBJ databases">
        <title>Dyadobacter AR-3-8 sp. nov., isolated from arctic soil.</title>
        <authorList>
            <person name="Chaudhary D.K."/>
        </authorList>
    </citation>
    <scope>NUCLEOTIDE SEQUENCE [LARGE SCALE GENOMIC DNA]</scope>
    <source>
        <strain evidence="7 8">AR-3-8</strain>
    </source>
</reference>
<keyword evidence="4 5" id="KW-0472">Membrane</keyword>
<dbReference type="InterPro" id="IPR002035">
    <property type="entry name" value="VWF_A"/>
</dbReference>
<dbReference type="Proteomes" id="UP000304900">
    <property type="component" value="Unassembled WGS sequence"/>
</dbReference>